<keyword evidence="2" id="KW-0812">Transmembrane</keyword>
<evidence type="ECO:0000313" key="4">
    <source>
        <dbReference type="EMBL" id="KAA5611294.1"/>
    </source>
</evidence>
<dbReference type="Proteomes" id="UP000325255">
    <property type="component" value="Unassembled WGS sequence"/>
</dbReference>
<keyword evidence="2" id="KW-1133">Transmembrane helix</keyword>
<feature type="region of interest" description="Disordered" evidence="1">
    <location>
        <begin position="1"/>
        <end position="74"/>
    </location>
</feature>
<evidence type="ECO:0000313" key="5">
    <source>
        <dbReference type="Proteomes" id="UP000325255"/>
    </source>
</evidence>
<keyword evidence="5" id="KW-1185">Reference proteome</keyword>
<feature type="compositionally biased region" description="Basic residues" evidence="1">
    <location>
        <begin position="63"/>
        <end position="74"/>
    </location>
</feature>
<feature type="transmembrane region" description="Helical" evidence="2">
    <location>
        <begin position="121"/>
        <end position="138"/>
    </location>
</feature>
<feature type="domain" description="DUF4328" evidence="3">
    <location>
        <begin position="158"/>
        <end position="295"/>
    </location>
</feature>
<feature type="transmembrane region" description="Helical" evidence="2">
    <location>
        <begin position="272"/>
        <end position="292"/>
    </location>
</feature>
<feature type="transmembrane region" description="Helical" evidence="2">
    <location>
        <begin position="240"/>
        <end position="260"/>
    </location>
</feature>
<dbReference type="EMBL" id="VWPK01000022">
    <property type="protein sequence ID" value="KAA5611294.1"/>
    <property type="molecule type" value="Genomic_DNA"/>
</dbReference>
<organism evidence="4 5">
    <name type="scientific">Rhodovastum atsumiense</name>
    <dbReference type="NCBI Taxonomy" id="504468"/>
    <lineage>
        <taxon>Bacteria</taxon>
        <taxon>Pseudomonadati</taxon>
        <taxon>Pseudomonadota</taxon>
        <taxon>Alphaproteobacteria</taxon>
        <taxon>Acetobacterales</taxon>
        <taxon>Acetobacteraceae</taxon>
        <taxon>Rhodovastum</taxon>
    </lineage>
</organism>
<proteinExistence type="predicted"/>
<keyword evidence="2" id="KW-0472">Membrane</keyword>
<feature type="compositionally biased region" description="Basic residues" evidence="1">
    <location>
        <begin position="1"/>
        <end position="19"/>
    </location>
</feature>
<evidence type="ECO:0000259" key="3">
    <source>
        <dbReference type="Pfam" id="PF14219"/>
    </source>
</evidence>
<reference evidence="4 5" key="1">
    <citation type="submission" date="2019-09" db="EMBL/GenBank/DDBJ databases">
        <title>Genome sequence of Rhodovastum atsumiense, a diverse member of the Acetobacteraceae family of non-sulfur purple photosynthetic bacteria.</title>
        <authorList>
            <person name="Meyer T."/>
            <person name="Kyndt J."/>
        </authorList>
    </citation>
    <scope>NUCLEOTIDE SEQUENCE [LARGE SCALE GENOMIC DNA]</scope>
    <source>
        <strain evidence="4 5">DSM 21279</strain>
    </source>
</reference>
<name>A0A5M6ISK1_9PROT</name>
<dbReference type="Pfam" id="PF14219">
    <property type="entry name" value="DUF4328"/>
    <property type="match status" value="1"/>
</dbReference>
<gene>
    <name evidence="4" type="ORF">F1189_15185</name>
</gene>
<protein>
    <submittedName>
        <fullName evidence="4">DUF4328 domain-containing protein</fullName>
    </submittedName>
</protein>
<dbReference type="OrthoDB" id="4174975at2"/>
<comment type="caution">
    <text evidence="4">The sequence shown here is derived from an EMBL/GenBank/DDBJ whole genome shotgun (WGS) entry which is preliminary data.</text>
</comment>
<dbReference type="InterPro" id="IPR025565">
    <property type="entry name" value="DUF4328"/>
</dbReference>
<accession>A0A5M6ISK1</accession>
<evidence type="ECO:0000256" key="1">
    <source>
        <dbReference type="SAM" id="MobiDB-lite"/>
    </source>
</evidence>
<sequence length="310" mass="34010">MRGRGLRRRGGRPIRRRHMADRGRVAERIPRPGRRRTRQAAGKTLDEAEQDGQHRHRPDGPARRHPTAGCRRGRKTACPCYDHDGACVPHGKARDCRRAMPRHSHDRFHDLGGLTKWTGRLLQLAIAVCTVAVVWNVTTTIQLLRLGPAAEEDAASLTPLRLGTGLATGILLLAWTWSANRNAHGLGAAGLRFTPGWSAGWYVVPLANLWKPLQVLREIWQASSDPRHWKGEAVPTAITWWWRLVLSAAALAALATLGPAPEDVAGLVSSHLLIILTDIATIVAAGLLRVIITDIGRMQASHAERQGLIA</sequence>
<feature type="transmembrane region" description="Helical" evidence="2">
    <location>
        <begin position="158"/>
        <end position="177"/>
    </location>
</feature>
<dbReference type="AlphaFoldDB" id="A0A5M6ISK1"/>
<evidence type="ECO:0000256" key="2">
    <source>
        <dbReference type="SAM" id="Phobius"/>
    </source>
</evidence>
<feature type="compositionally biased region" description="Basic and acidic residues" evidence="1">
    <location>
        <begin position="20"/>
        <end position="30"/>
    </location>
</feature>